<keyword evidence="1" id="KW-0812">Transmembrane</keyword>
<name>A0A133XS02_9LACT</name>
<keyword evidence="1" id="KW-1133">Transmembrane helix</keyword>
<sequence>MKPSIILSHFPFENLLDKRITFPIFLTSSLIILNFLTQREAADSYSISLRNLFPLKFKQSGLL</sequence>
<dbReference type="AlphaFoldDB" id="A0A133XS02"/>
<reference evidence="2 3" key="1">
    <citation type="submission" date="2016-01" db="EMBL/GenBank/DDBJ databases">
        <authorList>
            <person name="Oliw E.H."/>
        </authorList>
    </citation>
    <scope>NUCLEOTIDE SEQUENCE [LARGE SCALE GENOMIC DNA]</scope>
    <source>
        <strain evidence="2 3">KA00635</strain>
    </source>
</reference>
<evidence type="ECO:0000313" key="3">
    <source>
        <dbReference type="Proteomes" id="UP000070422"/>
    </source>
</evidence>
<comment type="caution">
    <text evidence="2">The sequence shown here is derived from an EMBL/GenBank/DDBJ whole genome shotgun (WGS) entry which is preliminary data.</text>
</comment>
<dbReference type="Proteomes" id="UP000070422">
    <property type="component" value="Unassembled WGS sequence"/>
</dbReference>
<accession>A0A133XS02</accession>
<gene>
    <name evidence="2" type="ORF">HMPREF3187_01604</name>
</gene>
<evidence type="ECO:0000313" key="2">
    <source>
        <dbReference type="EMBL" id="KXB33715.1"/>
    </source>
</evidence>
<evidence type="ECO:0000256" key="1">
    <source>
        <dbReference type="SAM" id="Phobius"/>
    </source>
</evidence>
<proteinExistence type="predicted"/>
<organism evidence="2 3">
    <name type="scientific">Aerococcus christensenii</name>
    <dbReference type="NCBI Taxonomy" id="87541"/>
    <lineage>
        <taxon>Bacteria</taxon>
        <taxon>Bacillati</taxon>
        <taxon>Bacillota</taxon>
        <taxon>Bacilli</taxon>
        <taxon>Lactobacillales</taxon>
        <taxon>Aerococcaceae</taxon>
        <taxon>Aerococcus</taxon>
    </lineage>
</organism>
<keyword evidence="1" id="KW-0472">Membrane</keyword>
<feature type="transmembrane region" description="Helical" evidence="1">
    <location>
        <begin position="20"/>
        <end position="37"/>
    </location>
</feature>
<dbReference type="EMBL" id="LSCQ01000090">
    <property type="protein sequence ID" value="KXB33715.1"/>
    <property type="molecule type" value="Genomic_DNA"/>
</dbReference>
<protein>
    <submittedName>
        <fullName evidence="2">Uncharacterized protein</fullName>
    </submittedName>
</protein>
<dbReference type="PATRIC" id="fig|87541.4.peg.1593"/>
<dbReference type="STRING" id="87541.AWM71_07690"/>